<keyword evidence="3" id="KW-0813">Transport</keyword>
<name>A0AAJ6LQ37_9ENTR</name>
<dbReference type="InterPro" id="IPR052168">
    <property type="entry name" value="Cytochrome_b561_oxidase"/>
</dbReference>
<feature type="transmembrane region" description="Helical" evidence="13">
    <location>
        <begin position="45"/>
        <end position="64"/>
    </location>
</feature>
<evidence type="ECO:0000313" key="15">
    <source>
        <dbReference type="EMBL" id="WMT68222.1"/>
    </source>
</evidence>
<feature type="transmembrane region" description="Helical" evidence="13">
    <location>
        <begin position="87"/>
        <end position="109"/>
    </location>
</feature>
<comment type="subcellular location">
    <subcellularLocation>
        <location evidence="2">Cell membrane</location>
        <topology evidence="2">Multi-pass membrane protein</topology>
    </subcellularLocation>
</comment>
<dbReference type="Pfam" id="PF01292">
    <property type="entry name" value="Ni_hydr_CYTB"/>
    <property type="match status" value="1"/>
</dbReference>
<keyword evidence="4" id="KW-1003">Cell membrane</keyword>
<evidence type="ECO:0000256" key="12">
    <source>
        <dbReference type="ARBA" id="ARBA00037975"/>
    </source>
</evidence>
<keyword evidence="9 13" id="KW-1133">Transmembrane helix</keyword>
<proteinExistence type="inferred from homology"/>
<keyword evidence="8" id="KW-0249">Electron transport</keyword>
<organism evidence="15 16">
    <name type="scientific">Enterobacter kobei</name>
    <dbReference type="NCBI Taxonomy" id="208224"/>
    <lineage>
        <taxon>Bacteria</taxon>
        <taxon>Pseudomonadati</taxon>
        <taxon>Pseudomonadota</taxon>
        <taxon>Gammaproteobacteria</taxon>
        <taxon>Enterobacterales</taxon>
        <taxon>Enterobacteriaceae</taxon>
        <taxon>Enterobacter</taxon>
        <taxon>Enterobacter cloacae complex</taxon>
    </lineage>
</organism>
<feature type="domain" description="Cytochrome b561 bacterial/Ni-hydrogenase" evidence="14">
    <location>
        <begin position="5"/>
        <end position="174"/>
    </location>
</feature>
<evidence type="ECO:0000256" key="13">
    <source>
        <dbReference type="SAM" id="Phobius"/>
    </source>
</evidence>
<dbReference type="PANTHER" id="PTHR30529">
    <property type="entry name" value="CYTOCHROME B561"/>
    <property type="match status" value="1"/>
</dbReference>
<evidence type="ECO:0000256" key="9">
    <source>
        <dbReference type="ARBA" id="ARBA00022989"/>
    </source>
</evidence>
<dbReference type="SUPFAM" id="SSF81342">
    <property type="entry name" value="Transmembrane di-heme cytochromes"/>
    <property type="match status" value="1"/>
</dbReference>
<evidence type="ECO:0000256" key="8">
    <source>
        <dbReference type="ARBA" id="ARBA00022982"/>
    </source>
</evidence>
<keyword evidence="11 13" id="KW-0472">Membrane</keyword>
<dbReference type="GO" id="GO:0020037">
    <property type="term" value="F:heme binding"/>
    <property type="evidence" value="ECO:0007669"/>
    <property type="project" value="TreeGrafter"/>
</dbReference>
<evidence type="ECO:0000256" key="10">
    <source>
        <dbReference type="ARBA" id="ARBA00023004"/>
    </source>
</evidence>
<keyword evidence="7" id="KW-0479">Metal-binding</keyword>
<comment type="cofactor">
    <cofactor evidence="1">
        <name>heme b</name>
        <dbReference type="ChEBI" id="CHEBI:60344"/>
    </cofactor>
</comment>
<dbReference type="RefSeq" id="WP_045282084.1">
    <property type="nucleotide sequence ID" value="NZ_BRUA01000005.1"/>
</dbReference>
<dbReference type="InterPro" id="IPR016174">
    <property type="entry name" value="Di-haem_cyt_TM"/>
</dbReference>
<comment type="similarity">
    <text evidence="12">Belongs to the cytochrome b561 family.</text>
</comment>
<evidence type="ECO:0000256" key="1">
    <source>
        <dbReference type="ARBA" id="ARBA00001970"/>
    </source>
</evidence>
<dbReference type="GO" id="GO:0022904">
    <property type="term" value="P:respiratory electron transport chain"/>
    <property type="evidence" value="ECO:0007669"/>
    <property type="project" value="InterPro"/>
</dbReference>
<feature type="transmembrane region" description="Helical" evidence="13">
    <location>
        <begin position="12"/>
        <end position="33"/>
    </location>
</feature>
<evidence type="ECO:0000256" key="7">
    <source>
        <dbReference type="ARBA" id="ARBA00022723"/>
    </source>
</evidence>
<evidence type="ECO:0000256" key="3">
    <source>
        <dbReference type="ARBA" id="ARBA00022448"/>
    </source>
</evidence>
<dbReference type="Proteomes" id="UP001228563">
    <property type="component" value="Chromosome"/>
</dbReference>
<reference evidence="15" key="1">
    <citation type="submission" date="2022-04" db="EMBL/GenBank/DDBJ databases">
        <title>Co-occurrence of mcr-9 and blaNDM-1 in multidrug-resistant Enterobacter kobei strain isolated from an infant with urinary infection.</title>
        <authorList>
            <person name="Zeng H."/>
        </authorList>
    </citation>
    <scope>NUCLEOTIDE SEQUENCE</scope>
    <source>
        <strain evidence="15">EC1382</strain>
    </source>
</reference>
<gene>
    <name evidence="15" type="ORF">M2B19_11920</name>
</gene>
<evidence type="ECO:0000256" key="11">
    <source>
        <dbReference type="ARBA" id="ARBA00023136"/>
    </source>
</evidence>
<keyword evidence="10" id="KW-0408">Iron</keyword>
<evidence type="ECO:0000256" key="4">
    <source>
        <dbReference type="ARBA" id="ARBA00022475"/>
    </source>
</evidence>
<dbReference type="AlphaFoldDB" id="A0AAJ6LQ37"/>
<dbReference type="PANTHER" id="PTHR30529:SF3">
    <property type="entry name" value="CYTOCHROME B561 HOMOLOG 1"/>
    <property type="match status" value="1"/>
</dbReference>
<sequence>MNRNYASSQIALHWLVFVAIIIAYAAMELKGLAVKGSPIRVTMAIVHYTAGFSVMLLMIIRVVLKMTHRDPEIIPPPPRWQIVASKIIHGLLYLMFLLLPLLGIASLYFGQIEWSFFGIKMPVATYLNTDAQHTLKEVHEFIANAGYFLVGFHALAALFHHYFVRDNTLVRMLPIIHRHK</sequence>
<evidence type="ECO:0000256" key="2">
    <source>
        <dbReference type="ARBA" id="ARBA00004651"/>
    </source>
</evidence>
<dbReference type="GO" id="GO:0005886">
    <property type="term" value="C:plasma membrane"/>
    <property type="evidence" value="ECO:0007669"/>
    <property type="project" value="UniProtKB-SubCell"/>
</dbReference>
<keyword evidence="5" id="KW-0349">Heme</keyword>
<dbReference type="InterPro" id="IPR011577">
    <property type="entry name" value="Cyt_b561_bac/Ni-Hgenase"/>
</dbReference>
<protein>
    <submittedName>
        <fullName evidence="15">Cytochrome b</fullName>
    </submittedName>
</protein>
<accession>A0AAJ6LQ37</accession>
<evidence type="ECO:0000256" key="6">
    <source>
        <dbReference type="ARBA" id="ARBA00022692"/>
    </source>
</evidence>
<feature type="transmembrane region" description="Helical" evidence="13">
    <location>
        <begin position="145"/>
        <end position="164"/>
    </location>
</feature>
<evidence type="ECO:0000313" key="16">
    <source>
        <dbReference type="Proteomes" id="UP001228563"/>
    </source>
</evidence>
<evidence type="ECO:0000256" key="5">
    <source>
        <dbReference type="ARBA" id="ARBA00022617"/>
    </source>
</evidence>
<dbReference type="EMBL" id="CP096849">
    <property type="protein sequence ID" value="WMT68222.1"/>
    <property type="molecule type" value="Genomic_DNA"/>
</dbReference>
<dbReference type="GO" id="GO:0009055">
    <property type="term" value="F:electron transfer activity"/>
    <property type="evidence" value="ECO:0007669"/>
    <property type="project" value="InterPro"/>
</dbReference>
<keyword evidence="6 13" id="KW-0812">Transmembrane</keyword>
<evidence type="ECO:0000259" key="14">
    <source>
        <dbReference type="Pfam" id="PF01292"/>
    </source>
</evidence>
<dbReference type="GO" id="GO:0046872">
    <property type="term" value="F:metal ion binding"/>
    <property type="evidence" value="ECO:0007669"/>
    <property type="project" value="UniProtKB-KW"/>
</dbReference>
<dbReference type="GeneID" id="93155201"/>